<organism evidence="11 12">
    <name type="scientific">Scylla paramamosain</name>
    <name type="common">Mud crab</name>
    <dbReference type="NCBI Taxonomy" id="85552"/>
    <lineage>
        <taxon>Eukaryota</taxon>
        <taxon>Metazoa</taxon>
        <taxon>Ecdysozoa</taxon>
        <taxon>Arthropoda</taxon>
        <taxon>Crustacea</taxon>
        <taxon>Multicrustacea</taxon>
        <taxon>Malacostraca</taxon>
        <taxon>Eumalacostraca</taxon>
        <taxon>Eucarida</taxon>
        <taxon>Decapoda</taxon>
        <taxon>Pleocyemata</taxon>
        <taxon>Brachyura</taxon>
        <taxon>Eubrachyura</taxon>
        <taxon>Portunoidea</taxon>
        <taxon>Portunidae</taxon>
        <taxon>Portuninae</taxon>
        <taxon>Scylla</taxon>
    </lineage>
</organism>
<evidence type="ECO:0000256" key="5">
    <source>
        <dbReference type="ARBA" id="ARBA00022700"/>
    </source>
</evidence>
<dbReference type="Proteomes" id="UP001487740">
    <property type="component" value="Unassembled WGS sequence"/>
</dbReference>
<keyword evidence="12" id="KW-1185">Reference proteome</keyword>
<evidence type="ECO:0000313" key="11">
    <source>
        <dbReference type="EMBL" id="KAK8407477.1"/>
    </source>
</evidence>
<keyword evidence="8 10" id="KW-0472">Membrane</keyword>
<dbReference type="EMBL" id="JARAKH010000001">
    <property type="protein sequence ID" value="KAK8407477.1"/>
    <property type="molecule type" value="Genomic_DNA"/>
</dbReference>
<dbReference type="GO" id="GO:0009968">
    <property type="term" value="P:negative regulation of signal transduction"/>
    <property type="evidence" value="ECO:0007669"/>
    <property type="project" value="UniProtKB-KW"/>
</dbReference>
<dbReference type="AlphaFoldDB" id="A0AAW0V8B5"/>
<feature type="transmembrane region" description="Helical" evidence="10">
    <location>
        <begin position="98"/>
        <end position="118"/>
    </location>
</feature>
<keyword evidence="6" id="KW-0967">Endosome</keyword>
<gene>
    <name evidence="11" type="ORF">O3P69_002196</name>
</gene>
<name>A0AAW0V8B5_SCYPA</name>
<dbReference type="GO" id="GO:0000139">
    <property type="term" value="C:Golgi membrane"/>
    <property type="evidence" value="ECO:0007669"/>
    <property type="project" value="TreeGrafter"/>
</dbReference>
<feature type="compositionally biased region" description="Basic and acidic residues" evidence="9">
    <location>
        <begin position="204"/>
        <end position="220"/>
    </location>
</feature>
<evidence type="ECO:0000256" key="1">
    <source>
        <dbReference type="ARBA" id="ARBA00004146"/>
    </source>
</evidence>
<comment type="caution">
    <text evidence="11">The sequence shown here is derived from an EMBL/GenBank/DDBJ whole genome shotgun (WGS) entry which is preliminary data.</text>
</comment>
<comment type="similarity">
    <text evidence="3">Belongs to the PMEPA1 family.</text>
</comment>
<evidence type="ECO:0000256" key="9">
    <source>
        <dbReference type="SAM" id="MobiDB-lite"/>
    </source>
</evidence>
<comment type="subcellular location">
    <subcellularLocation>
        <location evidence="1">Early endosome membrane</location>
    </subcellularLocation>
    <subcellularLocation>
        <location evidence="2">Endosome membrane</location>
        <topology evidence="2">Single-pass membrane protein</topology>
    </subcellularLocation>
</comment>
<evidence type="ECO:0000256" key="3">
    <source>
        <dbReference type="ARBA" id="ARBA00009908"/>
    </source>
</evidence>
<protein>
    <submittedName>
        <fullName evidence="11">Uncharacterized protein</fullName>
    </submittedName>
</protein>
<sequence length="340" mass="36648">MFVMCVAREGEAHGGVAGVRCRAERVLVGSTGLRLQCASSSCAVRTQLPVYPHSPRSTHNLCLSAVTPETQPRCAPRERVWMCGGHAGRTPPVSVSGLHVLVIVLAAVLVTALLSCVLGHSKMGARLWSHRRSARAAHTTPASRHTHTTIITPTTFTHSVLYVCEGMNNSMGDAMAAHARDRSTRYQSVQQDTTLGFPYQVQRPDGEERYPSKKPHPAPDQEILREYIKPPANKTLSDVNVNGPHHSCSVGGFPTQPECGLGHSGIHSYRYSAPLDAQSPHSAVGGTDAHKDQSSWDQLLLQWMKESPVPGVPRTSAMVSGSSDGVWCMAMAVGVWLGNL</sequence>
<keyword evidence="4 10" id="KW-0812">Transmembrane</keyword>
<evidence type="ECO:0000256" key="6">
    <source>
        <dbReference type="ARBA" id="ARBA00022753"/>
    </source>
</evidence>
<dbReference type="GO" id="GO:0070412">
    <property type="term" value="F:R-SMAD binding"/>
    <property type="evidence" value="ECO:0007669"/>
    <property type="project" value="InterPro"/>
</dbReference>
<keyword evidence="5" id="KW-0734">Signal transduction inhibitor</keyword>
<accession>A0AAW0V8B5</accession>
<evidence type="ECO:0000256" key="2">
    <source>
        <dbReference type="ARBA" id="ARBA00004190"/>
    </source>
</evidence>
<evidence type="ECO:0000256" key="7">
    <source>
        <dbReference type="ARBA" id="ARBA00022989"/>
    </source>
</evidence>
<keyword evidence="7 10" id="KW-1133">Transmembrane helix</keyword>
<reference evidence="11 12" key="1">
    <citation type="submission" date="2023-03" db="EMBL/GenBank/DDBJ databases">
        <title>High-quality genome of Scylla paramamosain provides insights in environmental adaptation.</title>
        <authorList>
            <person name="Zhang L."/>
        </authorList>
    </citation>
    <scope>NUCLEOTIDE SEQUENCE [LARGE SCALE GENOMIC DNA]</scope>
    <source>
        <strain evidence="11">LZ_2023a</strain>
        <tissue evidence="11">Muscle</tissue>
    </source>
</reference>
<dbReference type="PANTHER" id="PTHR16514:SF3">
    <property type="entry name" value="LOW-DENSITY LIPOPROTEIN RECEPTOR CLASS A DOMAIN-CONTAINING PROTEIN 4-LIKE ISOFORM X1"/>
    <property type="match status" value="1"/>
</dbReference>
<dbReference type="GO" id="GO:0031901">
    <property type="term" value="C:early endosome membrane"/>
    <property type="evidence" value="ECO:0007669"/>
    <property type="project" value="UniProtKB-SubCell"/>
</dbReference>
<dbReference type="InterPro" id="IPR043445">
    <property type="entry name" value="TMEPAI/LRAD4"/>
</dbReference>
<evidence type="ECO:0000256" key="4">
    <source>
        <dbReference type="ARBA" id="ARBA00022692"/>
    </source>
</evidence>
<evidence type="ECO:0000256" key="10">
    <source>
        <dbReference type="SAM" id="Phobius"/>
    </source>
</evidence>
<feature type="region of interest" description="Disordered" evidence="9">
    <location>
        <begin position="199"/>
        <end position="220"/>
    </location>
</feature>
<evidence type="ECO:0000313" key="12">
    <source>
        <dbReference type="Proteomes" id="UP001487740"/>
    </source>
</evidence>
<evidence type="ECO:0000256" key="8">
    <source>
        <dbReference type="ARBA" id="ARBA00023136"/>
    </source>
</evidence>
<proteinExistence type="inferred from homology"/>
<dbReference type="PANTHER" id="PTHR16514">
    <property type="entry name" value="LOW DENSITY LIPOPROTEIN RECEPTOR CLASS A DOMAIN-CONTAINING 4A"/>
    <property type="match status" value="1"/>
</dbReference>